<dbReference type="SUPFAM" id="SSF55604">
    <property type="entry name" value="Glucose permease domain IIB"/>
    <property type="match status" value="1"/>
</dbReference>
<organism evidence="21 22">
    <name type="scientific">Xylocopilactobacillus apis</name>
    <dbReference type="NCBI Taxonomy" id="2932183"/>
    <lineage>
        <taxon>Bacteria</taxon>
        <taxon>Bacillati</taxon>
        <taxon>Bacillota</taxon>
        <taxon>Bacilli</taxon>
        <taxon>Lactobacillales</taxon>
        <taxon>Lactobacillaceae</taxon>
        <taxon>Xylocopilactobacillus</taxon>
    </lineage>
</organism>
<name>A0AAU9D5T9_9LACO</name>
<evidence type="ECO:0000313" key="22">
    <source>
        <dbReference type="Proteomes" id="UP001321804"/>
    </source>
</evidence>
<keyword evidence="8" id="KW-0418">Kinase</keyword>
<evidence type="ECO:0000256" key="7">
    <source>
        <dbReference type="ARBA" id="ARBA00022692"/>
    </source>
</evidence>
<gene>
    <name evidence="21" type="primary">pts1BCA</name>
    <name evidence="21" type="ORF">KIMC2_13470</name>
</gene>
<dbReference type="PROSITE" id="PS51103">
    <property type="entry name" value="PTS_EIIC_TYPE_1"/>
    <property type="match status" value="1"/>
</dbReference>
<evidence type="ECO:0000256" key="17">
    <source>
        <dbReference type="SAM" id="Phobius"/>
    </source>
</evidence>
<evidence type="ECO:0000256" key="16">
    <source>
        <dbReference type="PROSITE-ProRule" id="PRU00421"/>
    </source>
</evidence>
<evidence type="ECO:0000256" key="10">
    <source>
        <dbReference type="ARBA" id="ARBA00023136"/>
    </source>
</evidence>
<feature type="transmembrane region" description="Helical" evidence="17">
    <location>
        <begin position="158"/>
        <end position="176"/>
    </location>
</feature>
<evidence type="ECO:0000256" key="11">
    <source>
        <dbReference type="ARBA" id="ARBA00044053"/>
    </source>
</evidence>
<feature type="domain" description="PTS EIIC type-1" evidence="20">
    <location>
        <begin position="121"/>
        <end position="477"/>
    </location>
</feature>
<evidence type="ECO:0000313" key="21">
    <source>
        <dbReference type="EMBL" id="BDR56785.1"/>
    </source>
</evidence>
<dbReference type="AlphaFoldDB" id="A0AAU9D5T9"/>
<feature type="domain" description="PTS EIIB type-1" evidence="19">
    <location>
        <begin position="3"/>
        <end position="86"/>
    </location>
</feature>
<comment type="catalytic activity">
    <reaction evidence="13">
        <text>N(pros)-phospho-L-histidyl-[protein](out) + sucrose = sucrose 6(G)-phosphate(in) + L-histidyl-[protein]</text>
        <dbReference type="Rhea" id="RHEA:49236"/>
        <dbReference type="Rhea" id="RHEA-COMP:9745"/>
        <dbReference type="Rhea" id="RHEA-COMP:9746"/>
        <dbReference type="ChEBI" id="CHEBI:17992"/>
        <dbReference type="ChEBI" id="CHEBI:29979"/>
        <dbReference type="ChEBI" id="CHEBI:64837"/>
        <dbReference type="ChEBI" id="CHEBI:91002"/>
        <dbReference type="EC" id="2.7.1.211"/>
    </reaction>
</comment>
<feature type="transmembrane region" description="Helical" evidence="17">
    <location>
        <begin position="188"/>
        <end position="211"/>
    </location>
</feature>
<dbReference type="InterPro" id="IPR010973">
    <property type="entry name" value="PTS_IIBC_sucr"/>
</dbReference>
<evidence type="ECO:0000256" key="14">
    <source>
        <dbReference type="ARBA" id="ARBA00074554"/>
    </source>
</evidence>
<feature type="transmembrane region" description="Helical" evidence="17">
    <location>
        <begin position="305"/>
        <end position="324"/>
    </location>
</feature>
<keyword evidence="22" id="KW-1185">Reference proteome</keyword>
<dbReference type="PANTHER" id="PTHR30175:SF4">
    <property type="entry name" value="PTS SYSTEM TREHALOSE-SPECIFIC EIIBC COMPONENT"/>
    <property type="match status" value="1"/>
</dbReference>
<dbReference type="GO" id="GO:0016301">
    <property type="term" value="F:kinase activity"/>
    <property type="evidence" value="ECO:0007669"/>
    <property type="project" value="UniProtKB-KW"/>
</dbReference>
<dbReference type="KEGG" id="xak:KIMC2_13470"/>
<feature type="transmembrane region" description="Helical" evidence="17">
    <location>
        <begin position="443"/>
        <end position="465"/>
    </location>
</feature>
<feature type="domain" description="PTS EIIA type-1" evidence="18">
    <location>
        <begin position="515"/>
        <end position="619"/>
    </location>
</feature>
<dbReference type="InterPro" id="IPR001996">
    <property type="entry name" value="PTS_IIB_1"/>
</dbReference>
<dbReference type="GO" id="GO:0005886">
    <property type="term" value="C:plasma membrane"/>
    <property type="evidence" value="ECO:0007669"/>
    <property type="project" value="UniProtKB-SubCell"/>
</dbReference>
<dbReference type="Proteomes" id="UP001321804">
    <property type="component" value="Chromosome"/>
</dbReference>
<dbReference type="Pfam" id="PF02378">
    <property type="entry name" value="PTS_EIIC"/>
    <property type="match status" value="1"/>
</dbReference>
<feature type="transmembrane region" description="Helical" evidence="17">
    <location>
        <begin position="231"/>
        <end position="252"/>
    </location>
</feature>
<keyword evidence="5" id="KW-0808">Transferase</keyword>
<reference evidence="21 22" key="1">
    <citation type="journal article" date="2023" name="Microbiol. Spectr.">
        <title>Symbiosis of Carpenter Bees with Uncharacterized Lactic Acid Bacteria Showing NAD Auxotrophy.</title>
        <authorList>
            <person name="Kawasaki S."/>
            <person name="Ozawa K."/>
            <person name="Mori T."/>
            <person name="Yamamoto A."/>
            <person name="Ito M."/>
            <person name="Ohkuma M."/>
            <person name="Sakamoto M."/>
            <person name="Matsutani M."/>
        </authorList>
    </citation>
    <scope>NUCLEOTIDE SEQUENCE [LARGE SCALE GENOMIC DNA]</scope>
    <source>
        <strain evidence="21 22">KimC2</strain>
    </source>
</reference>
<evidence type="ECO:0000256" key="13">
    <source>
        <dbReference type="ARBA" id="ARBA00048931"/>
    </source>
</evidence>
<dbReference type="EC" id="2.7.1.211" evidence="11"/>
<evidence type="ECO:0000256" key="5">
    <source>
        <dbReference type="ARBA" id="ARBA00022679"/>
    </source>
</evidence>
<dbReference type="Gene3D" id="2.70.70.10">
    <property type="entry name" value="Glucose Permease (Domain IIA)"/>
    <property type="match status" value="1"/>
</dbReference>
<evidence type="ECO:0000256" key="15">
    <source>
        <dbReference type="ARBA" id="ARBA00081008"/>
    </source>
</evidence>
<dbReference type="PROSITE" id="PS51093">
    <property type="entry name" value="PTS_EIIA_TYPE_1"/>
    <property type="match status" value="1"/>
</dbReference>
<evidence type="ECO:0000259" key="19">
    <source>
        <dbReference type="PROSITE" id="PS51098"/>
    </source>
</evidence>
<dbReference type="GO" id="GO:0015771">
    <property type="term" value="P:trehalose transport"/>
    <property type="evidence" value="ECO:0007669"/>
    <property type="project" value="TreeGrafter"/>
</dbReference>
<keyword evidence="6" id="KW-0598">Phosphotransferase system</keyword>
<keyword evidence="9 17" id="KW-1133">Transmembrane helix</keyword>
<comment type="function">
    <text evidence="12">The phosphoenolpyruvate-dependent sugar phosphotransferase system (sugar PTS), a major carbohydrate active transport system, catalyzes the phosphorylation of incoming sugar substrates concomitantly with their translocation across the cell membrane. This system is involved in sucrose transport.</text>
</comment>
<dbReference type="PROSITE" id="PS51098">
    <property type="entry name" value="PTS_EIIB_TYPE_1"/>
    <property type="match status" value="1"/>
</dbReference>
<dbReference type="InterPro" id="IPR018113">
    <property type="entry name" value="PTrfase_EIIB_Cys"/>
</dbReference>
<dbReference type="Gene3D" id="3.30.1360.60">
    <property type="entry name" value="Glucose permease domain IIB"/>
    <property type="match status" value="1"/>
</dbReference>
<dbReference type="InterPro" id="IPR050558">
    <property type="entry name" value="PTS_Sugar-Specific_Components"/>
</dbReference>
<evidence type="ECO:0000256" key="12">
    <source>
        <dbReference type="ARBA" id="ARBA00045139"/>
    </source>
</evidence>
<dbReference type="InterPro" id="IPR001127">
    <property type="entry name" value="PTS_EIIA_1_perm"/>
</dbReference>
<dbReference type="InterPro" id="IPR003352">
    <property type="entry name" value="PTS_EIIC"/>
</dbReference>
<feature type="transmembrane region" description="Helical" evidence="17">
    <location>
        <begin position="109"/>
        <end position="130"/>
    </location>
</feature>
<dbReference type="Pfam" id="PF00358">
    <property type="entry name" value="PTS_EIIA_1"/>
    <property type="match status" value="1"/>
</dbReference>
<feature type="transmembrane region" description="Helical" evidence="17">
    <location>
        <begin position="345"/>
        <end position="368"/>
    </location>
</feature>
<dbReference type="GO" id="GO:0008982">
    <property type="term" value="F:protein-N(PI)-phosphohistidine-sugar phosphotransferase activity"/>
    <property type="evidence" value="ECO:0007669"/>
    <property type="project" value="InterPro"/>
</dbReference>
<dbReference type="PROSITE" id="PS01035">
    <property type="entry name" value="PTS_EIIB_TYPE_1_CYS"/>
    <property type="match status" value="1"/>
</dbReference>
<dbReference type="CDD" id="cd00212">
    <property type="entry name" value="PTS_IIB_glc"/>
    <property type="match status" value="1"/>
</dbReference>
<evidence type="ECO:0000256" key="6">
    <source>
        <dbReference type="ARBA" id="ARBA00022683"/>
    </source>
</evidence>
<dbReference type="NCBIfam" id="TIGR00830">
    <property type="entry name" value="PTBA"/>
    <property type="match status" value="1"/>
</dbReference>
<accession>A0AAU9D5T9</accession>
<dbReference type="InterPro" id="IPR036878">
    <property type="entry name" value="Glu_permease_IIB"/>
</dbReference>
<evidence type="ECO:0000259" key="18">
    <source>
        <dbReference type="PROSITE" id="PS51093"/>
    </source>
</evidence>
<dbReference type="NCBIfam" id="TIGR00826">
    <property type="entry name" value="EIIB_glc"/>
    <property type="match status" value="1"/>
</dbReference>
<dbReference type="GO" id="GO:0009401">
    <property type="term" value="P:phosphoenolpyruvate-dependent sugar phosphotransferase system"/>
    <property type="evidence" value="ECO:0007669"/>
    <property type="project" value="UniProtKB-KW"/>
</dbReference>
<dbReference type="FunFam" id="3.30.1360.60:FF:000001">
    <property type="entry name" value="PTS system glucose-specific IIBC component PtsG"/>
    <property type="match status" value="1"/>
</dbReference>
<keyword evidence="3" id="KW-1003">Cell membrane</keyword>
<keyword evidence="7 17" id="KW-0812">Transmembrane</keyword>
<feature type="active site" description="Phosphocysteine intermediate; for EIIB activity" evidence="16">
    <location>
        <position position="25"/>
    </location>
</feature>
<protein>
    <recommendedName>
        <fullName evidence="14">PTS system sucrose-specific EIIBCA component</fullName>
        <ecNumber evidence="11">2.7.1.211</ecNumber>
    </recommendedName>
    <alternativeName>
        <fullName evidence="15">EIIBCA-Scr</fullName>
    </alternativeName>
</protein>
<dbReference type="InterPro" id="IPR013013">
    <property type="entry name" value="PTS_EIIC_1"/>
</dbReference>
<keyword evidence="10 17" id="KW-0472">Membrane</keyword>
<evidence type="ECO:0000256" key="3">
    <source>
        <dbReference type="ARBA" id="ARBA00022475"/>
    </source>
</evidence>
<evidence type="ECO:0000256" key="1">
    <source>
        <dbReference type="ARBA" id="ARBA00004651"/>
    </source>
</evidence>
<dbReference type="InterPro" id="IPR011055">
    <property type="entry name" value="Dup_hybrid_motif"/>
</dbReference>
<evidence type="ECO:0000259" key="20">
    <source>
        <dbReference type="PROSITE" id="PS51103"/>
    </source>
</evidence>
<dbReference type="GO" id="GO:0090589">
    <property type="term" value="F:protein-phosphocysteine-trehalose phosphotransferase system transporter activity"/>
    <property type="evidence" value="ECO:0007669"/>
    <property type="project" value="TreeGrafter"/>
</dbReference>
<evidence type="ECO:0000256" key="2">
    <source>
        <dbReference type="ARBA" id="ARBA00022448"/>
    </source>
</evidence>
<evidence type="ECO:0000256" key="8">
    <source>
        <dbReference type="ARBA" id="ARBA00022777"/>
    </source>
</evidence>
<evidence type="ECO:0000256" key="4">
    <source>
        <dbReference type="ARBA" id="ARBA00022597"/>
    </source>
</evidence>
<evidence type="ECO:0000256" key="9">
    <source>
        <dbReference type="ARBA" id="ARBA00022989"/>
    </source>
</evidence>
<dbReference type="Pfam" id="PF00367">
    <property type="entry name" value="PTS_EIIB"/>
    <property type="match status" value="1"/>
</dbReference>
<dbReference type="SUPFAM" id="SSF51261">
    <property type="entry name" value="Duplicated hybrid motif"/>
    <property type="match status" value="1"/>
</dbReference>
<dbReference type="EMBL" id="AP026801">
    <property type="protein sequence ID" value="BDR56785.1"/>
    <property type="molecule type" value="Genomic_DNA"/>
</dbReference>
<feature type="transmembrane region" description="Helical" evidence="17">
    <location>
        <begin position="412"/>
        <end position="437"/>
    </location>
</feature>
<dbReference type="NCBIfam" id="TIGR01996">
    <property type="entry name" value="PTS-II-BC-sucr"/>
    <property type="match status" value="1"/>
</dbReference>
<keyword evidence="2" id="KW-0813">Transport</keyword>
<proteinExistence type="predicted"/>
<dbReference type="FunFam" id="2.70.70.10:FF:000001">
    <property type="entry name" value="PTS system glucose-specific IIA component"/>
    <property type="match status" value="1"/>
</dbReference>
<comment type="subcellular location">
    <subcellularLocation>
        <location evidence="1">Cell membrane</location>
        <topology evidence="1">Multi-pass membrane protein</topology>
    </subcellularLocation>
</comment>
<dbReference type="RefSeq" id="WP_317695257.1">
    <property type="nucleotide sequence ID" value="NZ_AP026801.1"/>
</dbReference>
<dbReference type="PANTHER" id="PTHR30175">
    <property type="entry name" value="PHOSPHOTRANSFERASE SYSTEM TRANSPORT PROTEIN"/>
    <property type="match status" value="1"/>
</dbReference>
<sequence length="655" mass="69692">MDYKKVAKDVIDAIGADNLQAAAHCATRLRLVVKDEGKINQKALDSNSDVKGTFKTNGQYQVIIGPGAVDYVYDELIKQTGLKEVTPDDLKEAASHGQKTNPFMAFIKLLSDIFVPIVPALVAGGLLMALNNVLTAENLFSAKSLVEMYPQIKGVSEMVNLMASAPFTFLPILIGFSATRRFGGNPYLGAAMGMIMVMPSLVSGYNVAVAMNTGKMPYWNLFGFKVAQAGYQGQVIPVLAVAFILATLEKFFHRHISDALDFTFTPMLSIIITGFLAFIVVGPVLRVVSDGLTNGLVWLYKTTGFIGTGIFGTFYSSIVITGLHQSFPVVETQLLANIAKTGGSFIFPIASMANVAQGGACLAIFFLTKSEKEKGLTSSSGISALLGITEPAIFAVNLKLKFPFVCAMIGSGIASVWIGLMHVLASAMGSAGVIGFISIPTKYWVSFLIGVVVSFGIAFILTMVYGKQHYTVFADEEPAADASSVTTEVNDSTLEDAVILAPVSGTPESLNKVNDQVFLAEIMGKGAAIVPNDNNVYAPLSGTVTADFETHHAYGITGDDGAEVLIHLGLDTVNLKGEYFTSNVVKGEKVKAGDLLGTFDYQKIKEAGYDPTVMVVVTNTMAYGAVEMIDSNEVKSGDQLVALTVGTKNNSSAMK</sequence>
<dbReference type="PROSITE" id="PS00371">
    <property type="entry name" value="PTS_EIIA_TYPE_1_HIS"/>
    <property type="match status" value="1"/>
</dbReference>
<keyword evidence="4" id="KW-0762">Sugar transport</keyword>
<feature type="transmembrane region" description="Helical" evidence="17">
    <location>
        <begin position="264"/>
        <end position="285"/>
    </location>
</feature>